<gene>
    <name evidence="7" type="primary">nusB</name>
    <name evidence="7" type="ORF">E2605_00800</name>
</gene>
<dbReference type="InterPro" id="IPR035926">
    <property type="entry name" value="NusB-like_sf"/>
</dbReference>
<evidence type="ECO:0000256" key="2">
    <source>
        <dbReference type="ARBA" id="ARBA00022814"/>
    </source>
</evidence>
<dbReference type="SUPFAM" id="SSF48013">
    <property type="entry name" value="NusB-like"/>
    <property type="match status" value="1"/>
</dbReference>
<dbReference type="InterPro" id="IPR006027">
    <property type="entry name" value="NusB_RsmB_TIM44"/>
</dbReference>
<reference evidence="7 8" key="1">
    <citation type="submission" date="2019-03" db="EMBL/GenBank/DDBJ databases">
        <title>San Antonio Military Medical Center submission to MRSN (WRAIR), pending publication.</title>
        <authorList>
            <person name="Blyth D.M."/>
            <person name="Mccarthy S.L."/>
            <person name="Schall S.E."/>
            <person name="Stam J.A."/>
            <person name="Ong A.C."/>
            <person name="Mcgann P.T."/>
        </authorList>
    </citation>
    <scope>NUCLEOTIDE SEQUENCE [LARGE SCALE GENOMIC DNA]</scope>
    <source>
        <strain evidence="7 8">MRSN571793</strain>
    </source>
</reference>
<dbReference type="PANTHER" id="PTHR11078:SF3">
    <property type="entry name" value="ANTITERMINATION NUSB DOMAIN-CONTAINING PROTEIN"/>
    <property type="match status" value="1"/>
</dbReference>
<dbReference type="AlphaFoldDB" id="A0A4Y8L7P6"/>
<keyword evidence="8" id="KW-1185">Reference proteome</keyword>
<keyword evidence="3" id="KW-0694">RNA-binding</keyword>
<evidence type="ECO:0000259" key="6">
    <source>
        <dbReference type="Pfam" id="PF01029"/>
    </source>
</evidence>
<evidence type="ECO:0000256" key="3">
    <source>
        <dbReference type="ARBA" id="ARBA00022884"/>
    </source>
</evidence>
<dbReference type="GO" id="GO:0031564">
    <property type="term" value="P:transcription antitermination"/>
    <property type="evidence" value="ECO:0007669"/>
    <property type="project" value="UniProtKB-KW"/>
</dbReference>
<proteinExistence type="inferred from homology"/>
<dbReference type="InterPro" id="IPR011605">
    <property type="entry name" value="NusB_fam"/>
</dbReference>
<dbReference type="GO" id="GO:0006353">
    <property type="term" value="P:DNA-templated transcription termination"/>
    <property type="evidence" value="ECO:0007669"/>
    <property type="project" value="InterPro"/>
</dbReference>
<evidence type="ECO:0000256" key="5">
    <source>
        <dbReference type="ARBA" id="ARBA00023163"/>
    </source>
</evidence>
<comment type="similarity">
    <text evidence="1">Belongs to the NusB family.</text>
</comment>
<keyword evidence="5" id="KW-0804">Transcription</keyword>
<dbReference type="EMBL" id="SOML01000001">
    <property type="protein sequence ID" value="TFD98655.1"/>
    <property type="molecule type" value="Genomic_DNA"/>
</dbReference>
<organism evidence="7 8">
    <name type="scientific">Dysgonomonas capnocytophagoides</name>
    <dbReference type="NCBI Taxonomy" id="45254"/>
    <lineage>
        <taxon>Bacteria</taxon>
        <taxon>Pseudomonadati</taxon>
        <taxon>Bacteroidota</taxon>
        <taxon>Bacteroidia</taxon>
        <taxon>Bacteroidales</taxon>
        <taxon>Dysgonomonadaceae</taxon>
        <taxon>Dysgonomonas</taxon>
    </lineage>
</organism>
<feature type="domain" description="NusB/RsmB/TIM44" evidence="6">
    <location>
        <begin position="198"/>
        <end position="296"/>
    </location>
</feature>
<protein>
    <submittedName>
        <fullName evidence="7">Transcription antitermination factor NusB</fullName>
    </submittedName>
</protein>
<evidence type="ECO:0000313" key="8">
    <source>
        <dbReference type="Proteomes" id="UP000297861"/>
    </source>
</evidence>
<accession>A0A4Y8L7P6</accession>
<dbReference type="GO" id="GO:0003723">
    <property type="term" value="F:RNA binding"/>
    <property type="evidence" value="ECO:0007669"/>
    <property type="project" value="UniProtKB-KW"/>
</dbReference>
<dbReference type="Gene3D" id="1.10.940.10">
    <property type="entry name" value="NusB-like"/>
    <property type="match status" value="1"/>
</dbReference>
<evidence type="ECO:0000256" key="1">
    <source>
        <dbReference type="ARBA" id="ARBA00005952"/>
    </source>
</evidence>
<keyword evidence="2" id="KW-0889">Transcription antitermination</keyword>
<comment type="caution">
    <text evidence="7">The sequence shown here is derived from an EMBL/GenBank/DDBJ whole genome shotgun (WGS) entry which is preliminary data.</text>
</comment>
<keyword evidence="4" id="KW-0805">Transcription regulation</keyword>
<dbReference type="Proteomes" id="UP000297861">
    <property type="component" value="Unassembled WGS sequence"/>
</dbReference>
<dbReference type="NCBIfam" id="TIGR01951">
    <property type="entry name" value="nusB"/>
    <property type="match status" value="1"/>
</dbReference>
<name>A0A4Y8L7P6_9BACT</name>
<dbReference type="OrthoDB" id="9787568at2"/>
<dbReference type="PANTHER" id="PTHR11078">
    <property type="entry name" value="N UTILIZATION SUBSTANCE PROTEIN B-RELATED"/>
    <property type="match status" value="1"/>
</dbReference>
<dbReference type="STRING" id="1121485.GCA_000426485_00925"/>
<sequence>MINRVLIRIRVIQILYSTYQNGSGDLKKAENELMFSLQKSYDLYYFLLLLLVETTDAYAKRVEARKAKLLPTDEDLNPNTKLIDNLFIKQLKSNIQFNEYLEERPLSWDEYDNYVKGLLENILKSDTYAEYSQNVISDYESDREFWRKIFKSMVYCDEKLDDILEEESVYWNDDIEIVQSFVLKTIKKFEYENGEKQELLSMFKDEEDRVFAVKLLRESMFNVKSSRDMINKYAKNWESERIAFMDMIIMQAAIIEILSFPSIPINVTMNEYINIAKSYSTQKSSSFINGILDAIVSELKAENKLLKK</sequence>
<evidence type="ECO:0000313" key="7">
    <source>
        <dbReference type="EMBL" id="TFD98655.1"/>
    </source>
</evidence>
<evidence type="ECO:0000256" key="4">
    <source>
        <dbReference type="ARBA" id="ARBA00023015"/>
    </source>
</evidence>
<dbReference type="Pfam" id="PF01029">
    <property type="entry name" value="NusB"/>
    <property type="match status" value="1"/>
</dbReference>
<dbReference type="RefSeq" id="WP_134435202.1">
    <property type="nucleotide sequence ID" value="NZ_SOML01000001.1"/>
</dbReference>
<dbReference type="GO" id="GO:0005829">
    <property type="term" value="C:cytosol"/>
    <property type="evidence" value="ECO:0007669"/>
    <property type="project" value="TreeGrafter"/>
</dbReference>